<dbReference type="PANTHER" id="PTHR10151:SF120">
    <property type="entry name" value="BIS(5'-ADENOSYL)-TRIPHOSPHATASE"/>
    <property type="match status" value="1"/>
</dbReference>
<dbReference type="Gene3D" id="3.30.1360.150">
    <property type="match status" value="1"/>
</dbReference>
<dbReference type="AlphaFoldDB" id="A0A5J5IJI5"/>
<proteinExistence type="predicted"/>
<evidence type="ECO:0000313" key="7">
    <source>
        <dbReference type="EMBL" id="KAA9039159.1"/>
    </source>
</evidence>
<name>A0A5J5IJI5_9BACT</name>
<dbReference type="CDD" id="cd16016">
    <property type="entry name" value="AP-SPAP"/>
    <property type="match status" value="1"/>
</dbReference>
<feature type="binding site" evidence="5">
    <location>
        <position position="100"/>
    </location>
    <ligand>
        <name>substrate</name>
    </ligand>
</feature>
<keyword evidence="3 6" id="KW-0732">Signal</keyword>
<dbReference type="Pfam" id="PF01663">
    <property type="entry name" value="Phosphodiest"/>
    <property type="match status" value="1"/>
</dbReference>
<dbReference type="GO" id="GO:0004035">
    <property type="term" value="F:alkaline phosphatase activity"/>
    <property type="evidence" value="ECO:0007669"/>
    <property type="project" value="InterPro"/>
</dbReference>
<reference evidence="7 8" key="1">
    <citation type="submission" date="2019-09" db="EMBL/GenBank/DDBJ databases">
        <title>Draft genome sequence of Ginsengibacter sp. BR5-29.</title>
        <authorList>
            <person name="Im W.-T."/>
        </authorList>
    </citation>
    <scope>NUCLEOTIDE SEQUENCE [LARGE SCALE GENOMIC DNA]</scope>
    <source>
        <strain evidence="7 8">BR5-29</strain>
    </source>
</reference>
<dbReference type="InterPro" id="IPR017850">
    <property type="entry name" value="Alkaline_phosphatase_core_sf"/>
</dbReference>
<keyword evidence="1 4" id="KW-0597">Phosphoprotein</keyword>
<dbReference type="RefSeq" id="WP_150414568.1">
    <property type="nucleotide sequence ID" value="NZ_VYQF01000002.1"/>
</dbReference>
<evidence type="ECO:0000256" key="5">
    <source>
        <dbReference type="PIRSR" id="PIRSR031924-51"/>
    </source>
</evidence>
<dbReference type="GO" id="GO:0046872">
    <property type="term" value="F:metal ion binding"/>
    <property type="evidence" value="ECO:0007669"/>
    <property type="project" value="UniProtKB-KW"/>
</dbReference>
<evidence type="ECO:0000256" key="2">
    <source>
        <dbReference type="ARBA" id="ARBA00022723"/>
    </source>
</evidence>
<dbReference type="Gene3D" id="3.40.720.10">
    <property type="entry name" value="Alkaline Phosphatase, subunit A"/>
    <property type="match status" value="1"/>
</dbReference>
<dbReference type="NCBIfam" id="NF042991">
    <property type="entry name" value="alk_phos_PafA"/>
    <property type="match status" value="1"/>
</dbReference>
<evidence type="ECO:0000256" key="6">
    <source>
        <dbReference type="SAM" id="SignalP"/>
    </source>
</evidence>
<dbReference type="InterPro" id="IPR002591">
    <property type="entry name" value="Phosphodiest/P_Trfase"/>
</dbReference>
<evidence type="ECO:0000313" key="8">
    <source>
        <dbReference type="Proteomes" id="UP000326903"/>
    </source>
</evidence>
<evidence type="ECO:0000256" key="3">
    <source>
        <dbReference type="ARBA" id="ARBA00022729"/>
    </source>
</evidence>
<dbReference type="PANTHER" id="PTHR10151">
    <property type="entry name" value="ECTONUCLEOTIDE PYROPHOSPHATASE/PHOSPHODIESTERASE"/>
    <property type="match status" value="1"/>
</dbReference>
<dbReference type="PIRSF" id="PIRSF031924">
    <property type="entry name" value="Pi-irrepressible_AP"/>
    <property type="match status" value="1"/>
</dbReference>
<feature type="signal peptide" evidence="6">
    <location>
        <begin position="1"/>
        <end position="20"/>
    </location>
</feature>
<evidence type="ECO:0000256" key="4">
    <source>
        <dbReference type="PIRSR" id="PIRSR031924-50"/>
    </source>
</evidence>
<dbReference type="EMBL" id="VYQF01000002">
    <property type="protein sequence ID" value="KAA9039159.1"/>
    <property type="molecule type" value="Genomic_DNA"/>
</dbReference>
<keyword evidence="2" id="KW-0479">Metal-binding</keyword>
<keyword evidence="8" id="KW-1185">Reference proteome</keyword>
<gene>
    <name evidence="7" type="ORF">FW778_10010</name>
</gene>
<dbReference type="SUPFAM" id="SSF53649">
    <property type="entry name" value="Alkaline phosphatase-like"/>
    <property type="match status" value="1"/>
</dbReference>
<protein>
    <submittedName>
        <fullName evidence="7">Alkaline phosphatase family protein</fullName>
    </submittedName>
</protein>
<dbReference type="Proteomes" id="UP000326903">
    <property type="component" value="Unassembled WGS sequence"/>
</dbReference>
<evidence type="ECO:0000256" key="1">
    <source>
        <dbReference type="ARBA" id="ARBA00022553"/>
    </source>
</evidence>
<accession>A0A5J5IJI5</accession>
<organism evidence="7 8">
    <name type="scientific">Ginsengibacter hankyongi</name>
    <dbReference type="NCBI Taxonomy" id="2607284"/>
    <lineage>
        <taxon>Bacteria</taxon>
        <taxon>Pseudomonadati</taxon>
        <taxon>Bacteroidota</taxon>
        <taxon>Chitinophagia</taxon>
        <taxon>Chitinophagales</taxon>
        <taxon>Chitinophagaceae</taxon>
        <taxon>Ginsengibacter</taxon>
    </lineage>
</organism>
<feature type="active site" description="Phosphothreonine intermediate" evidence="4">
    <location>
        <position position="79"/>
    </location>
</feature>
<feature type="binding site" evidence="5">
    <location>
        <begin position="161"/>
        <end position="163"/>
    </location>
    <ligand>
        <name>substrate</name>
    </ligand>
</feature>
<comment type="caution">
    <text evidence="7">The sequence shown here is derived from an EMBL/GenBank/DDBJ whole genome shotgun (WGS) entry which is preliminary data.</text>
</comment>
<sequence>MIKKNFIVLLFLFTATFSFAQANKVPAHPKLIVGLVIDQMRWDYLYRYYNLYSENGFKRLINNGFSCENTFIPYVPTYTAPGHTCIYTGSVPAIHGIVANDWYDKTAGKNMYCTDDSIVSTVGSNSLEGKMSPRNLWVTTLGDELRLSNNFSSKVIGIAIKDRASILPAGHTANAAYWFDASVGKWITSSYYEKELPDWVIKENEKKLPDAYMSKDWNTLLPISKYTLSTADNEDFEGNIPGETTPTFPHKLSQITKGKYEVFKYTPFASSYTFDMAKQAVKNEELGMGNFADMLAISISSTDYMGHTFGPNSIEAEDTYLRLDRDIADFLSYLDAQLGRGNYLLFLTADHGVVNVPGFLEEHNVPAGTFNTSLLISTINKMLSEKYGLSNGIIAIENNQVYMNNNEINNSGKNKNDVENYIISYLKTQPYIENAFSTENIATQSMPAQIKERLINGYNPKRSGEIGFFTKPAFTGGGTKGTTHGAWNPYDAHIPLLWFGYNIKPGKTNREVNMTDIAPTLSAILKIQMPNGSIGKVIEEITK</sequence>
<dbReference type="InterPro" id="IPR026263">
    <property type="entry name" value="Alkaline_phosphatase_prok"/>
</dbReference>
<feature type="chain" id="PRO_5023906430" evidence="6">
    <location>
        <begin position="21"/>
        <end position="543"/>
    </location>
</feature>